<proteinExistence type="inferred from homology"/>
<comment type="subcellular location">
    <subcellularLocation>
        <location evidence="1">Membrane</location>
        <topology evidence="1">Multi-pass membrane protein</topology>
    </subcellularLocation>
</comment>
<evidence type="ECO:0000256" key="5">
    <source>
        <dbReference type="ARBA" id="ARBA00023136"/>
    </source>
</evidence>
<feature type="region of interest" description="Disordered" evidence="7">
    <location>
        <begin position="374"/>
        <end position="472"/>
    </location>
</feature>
<accession>A0A8B7NKZ1</accession>
<dbReference type="GO" id="GO:0015031">
    <property type="term" value="P:protein transport"/>
    <property type="evidence" value="ECO:0007669"/>
    <property type="project" value="InterPro"/>
</dbReference>
<protein>
    <submittedName>
        <fullName evidence="10 11">Dual oxidase maturation factor 1-like</fullName>
    </submittedName>
</protein>
<feature type="compositionally biased region" description="Pro residues" evidence="7">
    <location>
        <begin position="413"/>
        <end position="422"/>
    </location>
</feature>
<dbReference type="Pfam" id="PF10204">
    <property type="entry name" value="DuoxA"/>
    <property type="match status" value="1"/>
</dbReference>
<dbReference type="RefSeq" id="XP_018013936.1">
    <property type="nucleotide sequence ID" value="XM_018158447.2"/>
</dbReference>
<name>A0A8B7NKZ1_HYAAZ</name>
<evidence type="ECO:0000313" key="11">
    <source>
        <dbReference type="RefSeq" id="XP_018013936.1"/>
    </source>
</evidence>
<evidence type="ECO:0000256" key="7">
    <source>
        <dbReference type="SAM" id="MobiDB-lite"/>
    </source>
</evidence>
<evidence type="ECO:0000256" key="2">
    <source>
        <dbReference type="ARBA" id="ARBA00009816"/>
    </source>
</evidence>
<evidence type="ECO:0000256" key="1">
    <source>
        <dbReference type="ARBA" id="ARBA00004141"/>
    </source>
</evidence>
<reference evidence="10 11" key="1">
    <citation type="submission" date="2025-04" db="UniProtKB">
        <authorList>
            <consortium name="RefSeq"/>
        </authorList>
    </citation>
    <scope>IDENTIFICATION</scope>
    <source>
        <tissue evidence="10 11">Whole organism</tissue>
    </source>
</reference>
<evidence type="ECO:0000256" key="3">
    <source>
        <dbReference type="ARBA" id="ARBA00022692"/>
    </source>
</evidence>
<gene>
    <name evidence="10 11" type="primary">LOC108670956</name>
</gene>
<dbReference type="PANTHER" id="PTHR31158:SF1">
    <property type="entry name" value="DOXA1 FACTOR-RELATED"/>
    <property type="match status" value="1"/>
</dbReference>
<evidence type="ECO:0000256" key="6">
    <source>
        <dbReference type="ARBA" id="ARBA00023180"/>
    </source>
</evidence>
<dbReference type="OrthoDB" id="10042652at2759"/>
<evidence type="ECO:0000256" key="4">
    <source>
        <dbReference type="ARBA" id="ARBA00022989"/>
    </source>
</evidence>
<dbReference type="GO" id="GO:0005789">
    <property type="term" value="C:endoplasmic reticulum membrane"/>
    <property type="evidence" value="ECO:0007669"/>
    <property type="project" value="InterPro"/>
</dbReference>
<organism evidence="9 11">
    <name type="scientific">Hyalella azteca</name>
    <name type="common">Amphipod</name>
    <dbReference type="NCBI Taxonomy" id="294128"/>
    <lineage>
        <taxon>Eukaryota</taxon>
        <taxon>Metazoa</taxon>
        <taxon>Ecdysozoa</taxon>
        <taxon>Arthropoda</taxon>
        <taxon>Crustacea</taxon>
        <taxon>Multicrustacea</taxon>
        <taxon>Malacostraca</taxon>
        <taxon>Eumalacostraca</taxon>
        <taxon>Peracarida</taxon>
        <taxon>Amphipoda</taxon>
        <taxon>Senticaudata</taxon>
        <taxon>Talitrida</taxon>
        <taxon>Talitroidea</taxon>
        <taxon>Hyalellidae</taxon>
        <taxon>Hyalella</taxon>
    </lineage>
</organism>
<feature type="transmembrane region" description="Helical" evidence="8">
    <location>
        <begin position="275"/>
        <end position="297"/>
    </location>
</feature>
<dbReference type="GeneID" id="108670956"/>
<dbReference type="Proteomes" id="UP000694843">
    <property type="component" value="Unplaced"/>
</dbReference>
<keyword evidence="3 8" id="KW-0812">Transmembrane</keyword>
<dbReference type="KEGG" id="hazt:108670956"/>
<feature type="compositionally biased region" description="Pro residues" evidence="7">
    <location>
        <begin position="463"/>
        <end position="472"/>
    </location>
</feature>
<keyword evidence="9" id="KW-1185">Reference proteome</keyword>
<keyword evidence="5 8" id="KW-0472">Membrane</keyword>
<dbReference type="RefSeq" id="XP_018013935.1">
    <property type="nucleotide sequence ID" value="XM_018158446.2"/>
</dbReference>
<sequence>MSDDDNPHYASIFTFARHVPFPTMYPEQKTAVTYDVLETGWIVAFCSLAVSLSLIVPVQPKRMLVILRVLLSLLLGGVIMACNFGHGWEVGELSTPTPYKPGSPTEIHAHIGVKFGLRALNITLRTESPPTHDLANETINYNEQFSWTWPQGRAGFGPFAGRFNREFRMHQQRGTPLPILWIAEYLTFDGEGIRFGRHYRIAGWYAHICIWAALPAWILTMILSNMVVRYGATMLSLTGACLTTAAILWASVRNSFELAVPFDPPHKILTTKFGVHWYLALIVGIVSMLTGLLLFILDYNNHDLACELLGINPIAYVEEEYEEDEGLTNAAADEASTDRDIEMSPIAAHSKPQPPHIGPAAPLLQVRYRSRGTSKRNWKTQQIQPISPLALPPSPAPLYADAQSSTLQFSPPGSAPPPPTFPPVRVTHQPATPESVVEEPTYGNVLPQAPPQRNAPYINAPQQPAPPLPHRR</sequence>
<dbReference type="InterPro" id="IPR018469">
    <property type="entry name" value="Dual_oxidase_maturation_fac"/>
</dbReference>
<comment type="similarity">
    <text evidence="2">Belongs to the DUOXA family.</text>
</comment>
<feature type="transmembrane region" description="Helical" evidence="8">
    <location>
        <begin position="39"/>
        <end position="58"/>
    </location>
</feature>
<evidence type="ECO:0000313" key="10">
    <source>
        <dbReference type="RefSeq" id="XP_018013935.1"/>
    </source>
</evidence>
<dbReference type="AlphaFoldDB" id="A0A8B7NKZ1"/>
<feature type="transmembrane region" description="Helical" evidence="8">
    <location>
        <begin position="204"/>
        <end position="223"/>
    </location>
</feature>
<dbReference type="PANTHER" id="PTHR31158">
    <property type="entry name" value="DUAL OXIDASE 2"/>
    <property type="match status" value="1"/>
</dbReference>
<evidence type="ECO:0000256" key="8">
    <source>
        <dbReference type="SAM" id="Phobius"/>
    </source>
</evidence>
<evidence type="ECO:0000313" key="9">
    <source>
        <dbReference type="Proteomes" id="UP000694843"/>
    </source>
</evidence>
<dbReference type="OMA" id="PLWILSN"/>
<feature type="transmembrane region" description="Helical" evidence="8">
    <location>
        <begin position="230"/>
        <end position="252"/>
    </location>
</feature>
<keyword evidence="4 8" id="KW-1133">Transmembrane helix</keyword>
<keyword evidence="6" id="KW-0325">Glycoprotein</keyword>
<feature type="transmembrane region" description="Helical" evidence="8">
    <location>
        <begin position="65"/>
        <end position="86"/>
    </location>
</feature>